<gene>
    <name evidence="1" type="ORF">OQ279_17745</name>
</gene>
<accession>A0A9X3CZR6</accession>
<evidence type="ECO:0000313" key="1">
    <source>
        <dbReference type="EMBL" id="MCX2839971.1"/>
    </source>
</evidence>
<protein>
    <submittedName>
        <fullName evidence="1">Uncharacterized protein</fullName>
    </submittedName>
</protein>
<dbReference type="Proteomes" id="UP001148482">
    <property type="component" value="Unassembled WGS sequence"/>
</dbReference>
<keyword evidence="2" id="KW-1185">Reference proteome</keyword>
<dbReference type="EMBL" id="JAPJDA010000090">
    <property type="protein sequence ID" value="MCX2839971.1"/>
    <property type="molecule type" value="Genomic_DNA"/>
</dbReference>
<comment type="caution">
    <text evidence="1">The sequence shown here is derived from an EMBL/GenBank/DDBJ whole genome shotgun (WGS) entry which is preliminary data.</text>
</comment>
<dbReference type="AlphaFoldDB" id="A0A9X3CZR6"/>
<proteinExistence type="predicted"/>
<organism evidence="1 2">
    <name type="scientific">Salinimicrobium profundisediminis</name>
    <dbReference type="NCBI Taxonomy" id="2994553"/>
    <lineage>
        <taxon>Bacteria</taxon>
        <taxon>Pseudomonadati</taxon>
        <taxon>Bacteroidota</taxon>
        <taxon>Flavobacteriia</taxon>
        <taxon>Flavobacteriales</taxon>
        <taxon>Flavobacteriaceae</taxon>
        <taxon>Salinimicrobium</taxon>
    </lineage>
</organism>
<reference evidence="1" key="1">
    <citation type="submission" date="2022-11" db="EMBL/GenBank/DDBJ databases">
        <title>Salinimicrobium profundisediminis sp. nov., isolated from deep-sea sediment of the Mariana Trench.</title>
        <authorList>
            <person name="Fu H."/>
        </authorList>
    </citation>
    <scope>NUCLEOTIDE SEQUENCE</scope>
    <source>
        <strain evidence="1">MT39</strain>
    </source>
</reference>
<name>A0A9X3CZR6_9FLAO</name>
<sequence length="47" mass="4962">MATRGEISSMPIGGINLLNGSKYGSHILAKNCPIDDSLAFGNQDIKI</sequence>
<evidence type="ECO:0000313" key="2">
    <source>
        <dbReference type="Proteomes" id="UP001148482"/>
    </source>
</evidence>